<reference evidence="1 2" key="1">
    <citation type="submission" date="2020-02" db="EMBL/GenBank/DDBJ databases">
        <title>Draft genome sequence of Haematococcus lacustris strain NIES-144.</title>
        <authorList>
            <person name="Morimoto D."/>
            <person name="Nakagawa S."/>
            <person name="Yoshida T."/>
            <person name="Sawayama S."/>
        </authorList>
    </citation>
    <scope>NUCLEOTIDE SEQUENCE [LARGE SCALE GENOMIC DNA]</scope>
    <source>
        <strain evidence="1 2">NIES-144</strain>
    </source>
</reference>
<organism evidence="1 2">
    <name type="scientific">Haematococcus lacustris</name>
    <name type="common">Green alga</name>
    <name type="synonym">Haematococcus pluvialis</name>
    <dbReference type="NCBI Taxonomy" id="44745"/>
    <lineage>
        <taxon>Eukaryota</taxon>
        <taxon>Viridiplantae</taxon>
        <taxon>Chlorophyta</taxon>
        <taxon>core chlorophytes</taxon>
        <taxon>Chlorophyceae</taxon>
        <taxon>CS clade</taxon>
        <taxon>Chlamydomonadales</taxon>
        <taxon>Haematococcaceae</taxon>
        <taxon>Haematococcus</taxon>
    </lineage>
</organism>
<name>A0A699YWI4_HAELA</name>
<sequence>MNVRACFACADPALSCWARQARGQSRQVALGSSSPSTLIASALYASLVGRNGGKQRGQIMKLAHARGLATSRLWATHVSAKHGWAAGTATVAEQPGVGVSLQETMVMLEEHPRPAVAY</sequence>
<dbReference type="EMBL" id="BLLF01000627">
    <property type="protein sequence ID" value="GFH13565.1"/>
    <property type="molecule type" value="Genomic_DNA"/>
</dbReference>
<accession>A0A699YWI4</accession>
<evidence type="ECO:0000313" key="1">
    <source>
        <dbReference type="EMBL" id="GFH13565.1"/>
    </source>
</evidence>
<protein>
    <submittedName>
        <fullName evidence="1">Uncharacterized protein</fullName>
    </submittedName>
</protein>
<gene>
    <name evidence="1" type="ORF">HaLaN_09476</name>
</gene>
<comment type="caution">
    <text evidence="1">The sequence shown here is derived from an EMBL/GenBank/DDBJ whole genome shotgun (WGS) entry which is preliminary data.</text>
</comment>
<evidence type="ECO:0000313" key="2">
    <source>
        <dbReference type="Proteomes" id="UP000485058"/>
    </source>
</evidence>
<dbReference type="Proteomes" id="UP000485058">
    <property type="component" value="Unassembled WGS sequence"/>
</dbReference>
<dbReference type="AlphaFoldDB" id="A0A699YWI4"/>
<keyword evidence="2" id="KW-1185">Reference proteome</keyword>
<proteinExistence type="predicted"/>